<feature type="compositionally biased region" description="Basic residues" evidence="2">
    <location>
        <begin position="15"/>
        <end position="27"/>
    </location>
</feature>
<accession>M1DJP8</accession>
<evidence type="ECO:0000313" key="4">
    <source>
        <dbReference type="Proteomes" id="UP000011115"/>
    </source>
</evidence>
<evidence type="ECO:0000256" key="1">
    <source>
        <dbReference type="SAM" id="Coils"/>
    </source>
</evidence>
<keyword evidence="4" id="KW-1185">Reference proteome</keyword>
<evidence type="ECO:0000313" key="3">
    <source>
        <dbReference type="EnsemblPlants" id="PGSC0003DMT400090125"/>
    </source>
</evidence>
<reference evidence="4" key="1">
    <citation type="journal article" date="2011" name="Nature">
        <title>Genome sequence and analysis of the tuber crop potato.</title>
        <authorList>
            <consortium name="The Potato Genome Sequencing Consortium"/>
        </authorList>
    </citation>
    <scope>NUCLEOTIDE SEQUENCE [LARGE SCALE GENOMIC DNA]</scope>
    <source>
        <strain evidence="4">cv. DM1-3 516 R44</strain>
    </source>
</reference>
<dbReference type="Proteomes" id="UP000011115">
    <property type="component" value="Unassembled WGS sequence"/>
</dbReference>
<sequence>MSHLRSHRQAEAKSRGSHHNLLQRHHPPPTSAAHATGTYVTIPMIFLEKLVADQRQTRTLVDHIVIWMPQLIETKELAAKKEINDELRKELAVLKDRMDGLENLVQDQCQAASSVDTEEFKLQLTEMRTQVAKLAEKPVQVPSLIMPDSLMQMITQAPSTQSIDDLWGEFPTSKFGKKKHRAEESHEEILDDLAREAKRQEKRARKASNKETREQQ</sequence>
<protein>
    <recommendedName>
        <fullName evidence="5">Integrase core domain containing protein</fullName>
    </recommendedName>
</protein>
<feature type="region of interest" description="Disordered" evidence="2">
    <location>
        <begin position="174"/>
        <end position="216"/>
    </location>
</feature>
<keyword evidence="1" id="KW-0175">Coiled coil</keyword>
<name>M1DJP8_SOLTU</name>
<dbReference type="EnsemblPlants" id="PGSC0003DMT400090125">
    <property type="protein sequence ID" value="PGSC0003DMT400090125"/>
    <property type="gene ID" value="PGSC0003DMG400039696"/>
</dbReference>
<dbReference type="PaxDb" id="4113-PGSC0003DMT400090125"/>
<organism evidence="3 4">
    <name type="scientific">Solanum tuberosum</name>
    <name type="common">Potato</name>
    <dbReference type="NCBI Taxonomy" id="4113"/>
    <lineage>
        <taxon>Eukaryota</taxon>
        <taxon>Viridiplantae</taxon>
        <taxon>Streptophyta</taxon>
        <taxon>Embryophyta</taxon>
        <taxon>Tracheophyta</taxon>
        <taxon>Spermatophyta</taxon>
        <taxon>Magnoliopsida</taxon>
        <taxon>eudicotyledons</taxon>
        <taxon>Gunneridae</taxon>
        <taxon>Pentapetalae</taxon>
        <taxon>asterids</taxon>
        <taxon>lamiids</taxon>
        <taxon>Solanales</taxon>
        <taxon>Solanaceae</taxon>
        <taxon>Solanoideae</taxon>
        <taxon>Solaneae</taxon>
        <taxon>Solanum</taxon>
    </lineage>
</organism>
<dbReference type="InParanoid" id="M1DJP8"/>
<feature type="compositionally biased region" description="Basic and acidic residues" evidence="2">
    <location>
        <begin position="181"/>
        <end position="199"/>
    </location>
</feature>
<evidence type="ECO:0008006" key="5">
    <source>
        <dbReference type="Google" id="ProtNLM"/>
    </source>
</evidence>
<reference evidence="3" key="2">
    <citation type="submission" date="2015-06" db="UniProtKB">
        <authorList>
            <consortium name="EnsemblPlants"/>
        </authorList>
    </citation>
    <scope>IDENTIFICATION</scope>
    <source>
        <strain evidence="3">DM1-3 516 R44</strain>
    </source>
</reference>
<feature type="coiled-coil region" evidence="1">
    <location>
        <begin position="77"/>
        <end position="104"/>
    </location>
</feature>
<dbReference type="AlphaFoldDB" id="M1DJP8"/>
<dbReference type="Gramene" id="PGSC0003DMT400090125">
    <property type="protein sequence ID" value="PGSC0003DMT400090125"/>
    <property type="gene ID" value="PGSC0003DMG400039696"/>
</dbReference>
<feature type="region of interest" description="Disordered" evidence="2">
    <location>
        <begin position="1"/>
        <end position="34"/>
    </location>
</feature>
<dbReference type="HOGENOM" id="CLU_093319_0_0_1"/>
<evidence type="ECO:0000256" key="2">
    <source>
        <dbReference type="SAM" id="MobiDB-lite"/>
    </source>
</evidence>
<proteinExistence type="predicted"/>